<comment type="caution">
    <text evidence="2">The sequence shown here is derived from an EMBL/GenBank/DDBJ whole genome shotgun (WGS) entry which is preliminary data.</text>
</comment>
<gene>
    <name evidence="2" type="ORF">CCMP2556_LOCUS23015</name>
</gene>
<organism evidence="2 3">
    <name type="scientific">Durusdinium trenchii</name>
    <dbReference type="NCBI Taxonomy" id="1381693"/>
    <lineage>
        <taxon>Eukaryota</taxon>
        <taxon>Sar</taxon>
        <taxon>Alveolata</taxon>
        <taxon>Dinophyceae</taxon>
        <taxon>Suessiales</taxon>
        <taxon>Symbiodiniaceae</taxon>
        <taxon>Durusdinium</taxon>
    </lineage>
</organism>
<feature type="non-terminal residue" evidence="2">
    <location>
        <position position="113"/>
    </location>
</feature>
<proteinExistence type="predicted"/>
<protein>
    <submittedName>
        <fullName evidence="2">Uncharacterized protein</fullName>
    </submittedName>
</protein>
<feature type="non-terminal residue" evidence="2">
    <location>
        <position position="1"/>
    </location>
</feature>
<dbReference type="Proteomes" id="UP001642484">
    <property type="component" value="Unassembled WGS sequence"/>
</dbReference>
<dbReference type="EMBL" id="CAXAMN010014458">
    <property type="protein sequence ID" value="CAK9043490.1"/>
    <property type="molecule type" value="Genomic_DNA"/>
</dbReference>
<sequence>SGSRRDCQAANGEVSEEEAAVVAEAESEDSSDGDTGIGFGKAVNKRKANPDVELKSALSAAESCISALGAVQPLQVWTGAIKVKEVDKRLDVAYHCQVSLEEHMLLTDAAAQE</sequence>
<reference evidence="2 3" key="1">
    <citation type="submission" date="2024-02" db="EMBL/GenBank/DDBJ databases">
        <authorList>
            <person name="Chen Y."/>
            <person name="Shah S."/>
            <person name="Dougan E. K."/>
            <person name="Thang M."/>
            <person name="Chan C."/>
        </authorList>
    </citation>
    <scope>NUCLEOTIDE SEQUENCE [LARGE SCALE GENOMIC DNA]</scope>
</reference>
<accession>A0ABP0LZJ2</accession>
<feature type="region of interest" description="Disordered" evidence="1">
    <location>
        <begin position="1"/>
        <end position="42"/>
    </location>
</feature>
<keyword evidence="3" id="KW-1185">Reference proteome</keyword>
<name>A0ABP0LZJ2_9DINO</name>
<evidence type="ECO:0000313" key="3">
    <source>
        <dbReference type="Proteomes" id="UP001642484"/>
    </source>
</evidence>
<evidence type="ECO:0000313" key="2">
    <source>
        <dbReference type="EMBL" id="CAK9043490.1"/>
    </source>
</evidence>
<feature type="compositionally biased region" description="Acidic residues" evidence="1">
    <location>
        <begin position="14"/>
        <end position="32"/>
    </location>
</feature>
<evidence type="ECO:0000256" key="1">
    <source>
        <dbReference type="SAM" id="MobiDB-lite"/>
    </source>
</evidence>